<comment type="similarity">
    <text evidence="1">Belongs to the thioredoxin family.</text>
</comment>
<accession>A0ABS4K835</accession>
<name>A0ABS4K835_9CLOT</name>
<evidence type="ECO:0000313" key="4">
    <source>
        <dbReference type="EMBL" id="MBP2023951.1"/>
    </source>
</evidence>
<gene>
    <name evidence="4" type="ORF">J2Z44_003796</name>
</gene>
<reference evidence="4 5" key="1">
    <citation type="submission" date="2021-03" db="EMBL/GenBank/DDBJ databases">
        <title>Genomic Encyclopedia of Type Strains, Phase IV (KMG-IV): sequencing the most valuable type-strain genomes for metagenomic binning, comparative biology and taxonomic classification.</title>
        <authorList>
            <person name="Goeker M."/>
        </authorList>
    </citation>
    <scope>NUCLEOTIDE SEQUENCE [LARGE SCALE GENOMIC DNA]</scope>
    <source>
        <strain evidence="4 5">DSM 28650</strain>
    </source>
</reference>
<evidence type="ECO:0000256" key="1">
    <source>
        <dbReference type="ARBA" id="ARBA00008987"/>
    </source>
</evidence>
<sequence length="76" mass="8928">MEAVLREFAPKYKDKVNVVKIDLDENPQYAYEYRVTVVPTTIFFKEEKEVYKGFTGAADENRIKEVFKEMGVDLDE</sequence>
<dbReference type="InterPro" id="IPR013766">
    <property type="entry name" value="Thioredoxin_domain"/>
</dbReference>
<dbReference type="Proteomes" id="UP001519308">
    <property type="component" value="Unassembled WGS sequence"/>
</dbReference>
<dbReference type="Gene3D" id="3.40.30.10">
    <property type="entry name" value="Glutaredoxin"/>
    <property type="match status" value="1"/>
</dbReference>
<dbReference type="InterPro" id="IPR036249">
    <property type="entry name" value="Thioredoxin-like_sf"/>
</dbReference>
<protein>
    <submittedName>
        <fullName evidence="4">Thioredoxin-like negative regulator of GroEL</fullName>
    </submittedName>
</protein>
<dbReference type="Pfam" id="PF00085">
    <property type="entry name" value="Thioredoxin"/>
    <property type="match status" value="1"/>
</dbReference>
<dbReference type="SUPFAM" id="SSF52833">
    <property type="entry name" value="Thioredoxin-like"/>
    <property type="match status" value="1"/>
</dbReference>
<dbReference type="PANTHER" id="PTHR45663">
    <property type="entry name" value="GEO12009P1"/>
    <property type="match status" value="1"/>
</dbReference>
<evidence type="ECO:0000313" key="5">
    <source>
        <dbReference type="Proteomes" id="UP001519308"/>
    </source>
</evidence>
<keyword evidence="2" id="KW-0676">Redox-active center</keyword>
<feature type="domain" description="Thioredoxin" evidence="3">
    <location>
        <begin position="1"/>
        <end position="68"/>
    </location>
</feature>
<keyword evidence="5" id="KW-1185">Reference proteome</keyword>
<comment type="caution">
    <text evidence="4">The sequence shown here is derived from an EMBL/GenBank/DDBJ whole genome shotgun (WGS) entry which is preliminary data.</text>
</comment>
<dbReference type="EMBL" id="JAGGLL010000043">
    <property type="protein sequence ID" value="MBP2023951.1"/>
    <property type="molecule type" value="Genomic_DNA"/>
</dbReference>
<evidence type="ECO:0000259" key="3">
    <source>
        <dbReference type="Pfam" id="PF00085"/>
    </source>
</evidence>
<evidence type="ECO:0000256" key="2">
    <source>
        <dbReference type="ARBA" id="ARBA00023284"/>
    </source>
</evidence>
<dbReference type="CDD" id="cd02947">
    <property type="entry name" value="TRX_family"/>
    <property type="match status" value="1"/>
</dbReference>
<organism evidence="4 5">
    <name type="scientific">Clostridium punense</name>
    <dbReference type="NCBI Taxonomy" id="1054297"/>
    <lineage>
        <taxon>Bacteria</taxon>
        <taxon>Bacillati</taxon>
        <taxon>Bacillota</taxon>
        <taxon>Clostridia</taxon>
        <taxon>Eubacteriales</taxon>
        <taxon>Clostridiaceae</taxon>
        <taxon>Clostridium</taxon>
    </lineage>
</organism>
<dbReference type="PANTHER" id="PTHR45663:SF11">
    <property type="entry name" value="GEO12009P1"/>
    <property type="match status" value="1"/>
</dbReference>
<proteinExistence type="inferred from homology"/>